<dbReference type="SUPFAM" id="SSF53187">
    <property type="entry name" value="Zn-dependent exopeptidases"/>
    <property type="match status" value="1"/>
</dbReference>
<name>A0A6A5A689_APHAT</name>
<proteinExistence type="predicted"/>
<accession>A0A6A5A689</accession>
<dbReference type="Gene3D" id="3.40.630.10">
    <property type="entry name" value="Zn peptidases"/>
    <property type="match status" value="1"/>
</dbReference>
<comment type="caution">
    <text evidence="1">The sequence shown here is derived from an EMBL/GenBank/DDBJ whole genome shotgun (WGS) entry which is preliminary data.</text>
</comment>
<organism evidence="1 2">
    <name type="scientific">Aphanomyces astaci</name>
    <name type="common">Crayfish plague agent</name>
    <dbReference type="NCBI Taxonomy" id="112090"/>
    <lineage>
        <taxon>Eukaryota</taxon>
        <taxon>Sar</taxon>
        <taxon>Stramenopiles</taxon>
        <taxon>Oomycota</taxon>
        <taxon>Saprolegniomycetes</taxon>
        <taxon>Saprolegniales</taxon>
        <taxon>Verrucalvaceae</taxon>
        <taxon>Aphanomyces</taxon>
    </lineage>
</organism>
<protein>
    <submittedName>
        <fullName evidence="1">Uncharacterized protein</fullName>
    </submittedName>
</protein>
<evidence type="ECO:0000313" key="1">
    <source>
        <dbReference type="EMBL" id="KAF0758701.1"/>
    </source>
</evidence>
<gene>
    <name evidence="1" type="ORF">AaE_003852</name>
</gene>
<dbReference type="EMBL" id="VJMI01009546">
    <property type="protein sequence ID" value="KAF0758701.1"/>
    <property type="molecule type" value="Genomic_DNA"/>
</dbReference>
<dbReference type="AlphaFoldDB" id="A0A6A5A689"/>
<evidence type="ECO:0000313" key="2">
    <source>
        <dbReference type="Proteomes" id="UP000469452"/>
    </source>
</evidence>
<dbReference type="Proteomes" id="UP000469452">
    <property type="component" value="Unassembled WGS sequence"/>
</dbReference>
<reference evidence="1 2" key="1">
    <citation type="submission" date="2019-06" db="EMBL/GenBank/DDBJ databases">
        <title>Genomics analysis of Aphanomyces spp. identifies a new class of oomycete effector associated with host adaptation.</title>
        <authorList>
            <person name="Gaulin E."/>
        </authorList>
    </citation>
    <scope>NUCLEOTIDE SEQUENCE [LARGE SCALE GENOMIC DNA]</scope>
    <source>
        <strain evidence="1 2">E</strain>
    </source>
</reference>
<sequence length="83" mass="9248">MGEYKPGPLYKLYFTYGTFADYAFREFKKPSLTIEIFGSTFNVSASTIPARGLEMYKGINQFAKEVTVFNGGDVKPIKPSCGD</sequence>